<accession>A0A0C9YY49</accession>
<reference evidence="2" key="2">
    <citation type="submission" date="2015-01" db="EMBL/GenBank/DDBJ databases">
        <title>Evolutionary Origins and Diversification of the Mycorrhizal Mutualists.</title>
        <authorList>
            <consortium name="DOE Joint Genome Institute"/>
            <consortium name="Mycorrhizal Genomics Consortium"/>
            <person name="Kohler A."/>
            <person name="Kuo A."/>
            <person name="Nagy L.G."/>
            <person name="Floudas D."/>
            <person name="Copeland A."/>
            <person name="Barry K.W."/>
            <person name="Cichocki N."/>
            <person name="Veneault-Fourrey C."/>
            <person name="LaButti K."/>
            <person name="Lindquist E.A."/>
            <person name="Lipzen A."/>
            <person name="Lundell T."/>
            <person name="Morin E."/>
            <person name="Murat C."/>
            <person name="Riley R."/>
            <person name="Ohm R."/>
            <person name="Sun H."/>
            <person name="Tunlid A."/>
            <person name="Henrissat B."/>
            <person name="Grigoriev I.V."/>
            <person name="Hibbett D.S."/>
            <person name="Martin F."/>
        </authorList>
    </citation>
    <scope>NUCLEOTIDE SEQUENCE [LARGE SCALE GENOMIC DNA]</scope>
    <source>
        <strain evidence="2">441</strain>
    </source>
</reference>
<dbReference type="OrthoDB" id="10612769at2759"/>
<name>A0A0C9YY49_9AGAM</name>
<dbReference type="Proteomes" id="UP000054018">
    <property type="component" value="Unassembled WGS sequence"/>
</dbReference>
<evidence type="ECO:0000313" key="2">
    <source>
        <dbReference type="Proteomes" id="UP000054018"/>
    </source>
</evidence>
<sequence>MKSRFFHHSKSLHRPTRKERHILNHCASLIYRVKSSLCLTSHGSNISIGTPTHKNDFWRPPFRMFIFSLVPLIESQSSVHIFHVLLPRLPCDTATRSTLSNRPDCCRPRFYTSPRLVQAIFHSCSIPSAFPTSPSRLHFPIIALCT</sequence>
<dbReference type="HOGENOM" id="CLU_1778222_0_0_1"/>
<organism evidence="1 2">
    <name type="scientific">Pisolithus microcarpus 441</name>
    <dbReference type="NCBI Taxonomy" id="765257"/>
    <lineage>
        <taxon>Eukaryota</taxon>
        <taxon>Fungi</taxon>
        <taxon>Dikarya</taxon>
        <taxon>Basidiomycota</taxon>
        <taxon>Agaricomycotina</taxon>
        <taxon>Agaricomycetes</taxon>
        <taxon>Agaricomycetidae</taxon>
        <taxon>Boletales</taxon>
        <taxon>Sclerodermatineae</taxon>
        <taxon>Pisolithaceae</taxon>
        <taxon>Pisolithus</taxon>
    </lineage>
</organism>
<proteinExistence type="predicted"/>
<keyword evidence="2" id="KW-1185">Reference proteome</keyword>
<protein>
    <submittedName>
        <fullName evidence="1">Uncharacterized protein</fullName>
    </submittedName>
</protein>
<evidence type="ECO:0000313" key="1">
    <source>
        <dbReference type="EMBL" id="KIK18834.1"/>
    </source>
</evidence>
<gene>
    <name evidence="1" type="ORF">PISMIDRAFT_176548</name>
</gene>
<dbReference type="AlphaFoldDB" id="A0A0C9YY49"/>
<dbReference type="EMBL" id="KN833796">
    <property type="protein sequence ID" value="KIK18834.1"/>
    <property type="molecule type" value="Genomic_DNA"/>
</dbReference>
<reference evidence="1 2" key="1">
    <citation type="submission" date="2014-04" db="EMBL/GenBank/DDBJ databases">
        <authorList>
            <consortium name="DOE Joint Genome Institute"/>
            <person name="Kuo A."/>
            <person name="Kohler A."/>
            <person name="Costa M.D."/>
            <person name="Nagy L.G."/>
            <person name="Floudas D."/>
            <person name="Copeland A."/>
            <person name="Barry K.W."/>
            <person name="Cichocki N."/>
            <person name="Veneault-Fourrey C."/>
            <person name="LaButti K."/>
            <person name="Lindquist E.A."/>
            <person name="Lipzen A."/>
            <person name="Lundell T."/>
            <person name="Morin E."/>
            <person name="Murat C."/>
            <person name="Sun H."/>
            <person name="Tunlid A."/>
            <person name="Henrissat B."/>
            <person name="Grigoriev I.V."/>
            <person name="Hibbett D.S."/>
            <person name="Martin F."/>
            <person name="Nordberg H.P."/>
            <person name="Cantor M.N."/>
            <person name="Hua S.X."/>
        </authorList>
    </citation>
    <scope>NUCLEOTIDE SEQUENCE [LARGE SCALE GENOMIC DNA]</scope>
    <source>
        <strain evidence="1 2">441</strain>
    </source>
</reference>